<keyword evidence="2" id="KW-1003">Cell membrane</keyword>
<dbReference type="InterPro" id="IPR036259">
    <property type="entry name" value="MFS_trans_sf"/>
</dbReference>
<dbReference type="PROSITE" id="PS50850">
    <property type="entry name" value="MFS"/>
    <property type="match status" value="1"/>
</dbReference>
<feature type="transmembrane region" description="Helical" evidence="6">
    <location>
        <begin position="278"/>
        <end position="299"/>
    </location>
</feature>
<dbReference type="SUPFAM" id="SSF103473">
    <property type="entry name" value="MFS general substrate transporter"/>
    <property type="match status" value="1"/>
</dbReference>
<protein>
    <submittedName>
        <fullName evidence="8">MFS transporter, DHA1 family, L-arabinose/isopropyl-beta-D-thiogalactopyranoside export protein</fullName>
    </submittedName>
</protein>
<feature type="transmembrane region" description="Helical" evidence="6">
    <location>
        <begin position="21"/>
        <end position="46"/>
    </location>
</feature>
<dbReference type="RefSeq" id="WP_076783962.1">
    <property type="nucleotide sequence ID" value="NZ_FTPU01000032.1"/>
</dbReference>
<dbReference type="AlphaFoldDB" id="A0A1U7Q0A5"/>
<keyword evidence="3 6" id="KW-0812">Transmembrane</keyword>
<feature type="transmembrane region" description="Helical" evidence="6">
    <location>
        <begin position="220"/>
        <end position="238"/>
    </location>
</feature>
<feature type="transmembrane region" description="Helical" evidence="6">
    <location>
        <begin position="305"/>
        <end position="327"/>
    </location>
</feature>
<evidence type="ECO:0000256" key="2">
    <source>
        <dbReference type="ARBA" id="ARBA00022475"/>
    </source>
</evidence>
<dbReference type="Gene3D" id="1.20.1250.20">
    <property type="entry name" value="MFS general substrate transporter like domains"/>
    <property type="match status" value="1"/>
</dbReference>
<evidence type="ECO:0000313" key="9">
    <source>
        <dbReference type="Proteomes" id="UP000187261"/>
    </source>
</evidence>
<evidence type="ECO:0000256" key="4">
    <source>
        <dbReference type="ARBA" id="ARBA00022989"/>
    </source>
</evidence>
<organism evidence="8 9">
    <name type="scientific">Epilithonimonas bovis DSM 19482</name>
    <dbReference type="NCBI Taxonomy" id="1121284"/>
    <lineage>
        <taxon>Bacteria</taxon>
        <taxon>Pseudomonadati</taxon>
        <taxon>Bacteroidota</taxon>
        <taxon>Flavobacteriia</taxon>
        <taxon>Flavobacteriales</taxon>
        <taxon>Weeksellaceae</taxon>
        <taxon>Chryseobacterium group</taxon>
        <taxon>Epilithonimonas</taxon>
    </lineage>
</organism>
<feature type="transmembrane region" description="Helical" evidence="6">
    <location>
        <begin position="250"/>
        <end position="271"/>
    </location>
</feature>
<feature type="transmembrane region" description="Helical" evidence="6">
    <location>
        <begin position="86"/>
        <end position="103"/>
    </location>
</feature>
<dbReference type="PANTHER" id="PTHR43124">
    <property type="entry name" value="PURINE EFFLUX PUMP PBUE"/>
    <property type="match status" value="1"/>
</dbReference>
<dbReference type="InterPro" id="IPR050189">
    <property type="entry name" value="MFS_Efflux_Transporters"/>
</dbReference>
<evidence type="ECO:0000256" key="5">
    <source>
        <dbReference type="ARBA" id="ARBA00023136"/>
    </source>
</evidence>
<dbReference type="InterPro" id="IPR011701">
    <property type="entry name" value="MFS"/>
</dbReference>
<evidence type="ECO:0000313" key="8">
    <source>
        <dbReference type="EMBL" id="SIT97833.1"/>
    </source>
</evidence>
<sequence length="407" mass="44191">MTQKSTDHTLPKPAFRQWLPVICMAFATFIFNTTEFIPIGLLSSIAGNFNMTETGAGIMITVYAWAVALLSLPLMLIFARTESKKLLGLVFCVFVASNALSYFSNSFYMLMASRLGVACAHSVFWAIAPPLAVRIAPPGKQSAALSILTVGSSLAMILGLPIGRTIGLYLGWRVTFLSIAVTAFVIMLLLMKDLPTMPSRNTKTTESLPHIFRNKALMSVYLLTVLTITGHFCGYSYIEPFLTYVIHLSKNVTTLALLVFGFTGILGSLLFTRFSIRWSVPFAFWSVGGIMVSLLAIKVFSFSQTGIFCVIMVWGVAISIFNLSYQYRIISLSPNNTDIAMAIYSAIYNIGIGGGAFIGGIVSHKAGVGNIGLIGFAIVAVGFIYGMVYVKPLLLKAAAKKQDSPKH</sequence>
<feature type="transmembrane region" description="Helical" evidence="6">
    <location>
        <begin position="143"/>
        <end position="163"/>
    </location>
</feature>
<dbReference type="EMBL" id="FTPU01000032">
    <property type="protein sequence ID" value="SIT97833.1"/>
    <property type="molecule type" value="Genomic_DNA"/>
</dbReference>
<dbReference type="GO" id="GO:0022857">
    <property type="term" value="F:transmembrane transporter activity"/>
    <property type="evidence" value="ECO:0007669"/>
    <property type="project" value="InterPro"/>
</dbReference>
<reference evidence="9" key="1">
    <citation type="submission" date="2016-10" db="EMBL/GenBank/DDBJ databases">
        <authorList>
            <person name="Varghese N."/>
            <person name="Submissions S."/>
        </authorList>
    </citation>
    <scope>NUCLEOTIDE SEQUENCE [LARGE SCALE GENOMIC DNA]</scope>
    <source>
        <strain evidence="9">DSM 19482</strain>
    </source>
</reference>
<dbReference type="Pfam" id="PF07690">
    <property type="entry name" value="MFS_1"/>
    <property type="match status" value="1"/>
</dbReference>
<feature type="transmembrane region" description="Helical" evidence="6">
    <location>
        <begin position="169"/>
        <end position="190"/>
    </location>
</feature>
<gene>
    <name evidence="8" type="ORF">SAMN05660493_02561</name>
</gene>
<name>A0A1U7Q0A5_9FLAO</name>
<evidence type="ECO:0000259" key="7">
    <source>
        <dbReference type="PROSITE" id="PS50850"/>
    </source>
</evidence>
<feature type="transmembrane region" description="Helical" evidence="6">
    <location>
        <begin position="58"/>
        <end position="79"/>
    </location>
</feature>
<feature type="domain" description="Major facilitator superfamily (MFS) profile" evidence="7">
    <location>
        <begin position="20"/>
        <end position="398"/>
    </location>
</feature>
<keyword evidence="5 6" id="KW-0472">Membrane</keyword>
<evidence type="ECO:0000256" key="1">
    <source>
        <dbReference type="ARBA" id="ARBA00004651"/>
    </source>
</evidence>
<dbReference type="CDD" id="cd17324">
    <property type="entry name" value="MFS_NepI_like"/>
    <property type="match status" value="1"/>
</dbReference>
<dbReference type="GO" id="GO:0005886">
    <property type="term" value="C:plasma membrane"/>
    <property type="evidence" value="ECO:0007669"/>
    <property type="project" value="UniProtKB-SubCell"/>
</dbReference>
<feature type="transmembrane region" description="Helical" evidence="6">
    <location>
        <begin position="368"/>
        <end position="390"/>
    </location>
</feature>
<dbReference type="NCBIfam" id="NF002921">
    <property type="entry name" value="PRK03545.1"/>
    <property type="match status" value="1"/>
</dbReference>
<keyword evidence="4 6" id="KW-1133">Transmembrane helix</keyword>
<dbReference type="Proteomes" id="UP000187261">
    <property type="component" value="Unassembled WGS sequence"/>
</dbReference>
<keyword evidence="9" id="KW-1185">Reference proteome</keyword>
<dbReference type="OrthoDB" id="9788453at2"/>
<feature type="transmembrane region" description="Helical" evidence="6">
    <location>
        <begin position="339"/>
        <end position="362"/>
    </location>
</feature>
<comment type="subcellular location">
    <subcellularLocation>
        <location evidence="1">Cell membrane</location>
        <topology evidence="1">Multi-pass membrane protein</topology>
    </subcellularLocation>
</comment>
<accession>A0A1U7Q0A5</accession>
<dbReference type="InterPro" id="IPR020846">
    <property type="entry name" value="MFS_dom"/>
</dbReference>
<dbReference type="PANTHER" id="PTHR43124:SF4">
    <property type="entry name" value="SUGAR EFFLUX TRANSPORTER"/>
    <property type="match status" value="1"/>
</dbReference>
<evidence type="ECO:0000256" key="6">
    <source>
        <dbReference type="SAM" id="Phobius"/>
    </source>
</evidence>
<proteinExistence type="predicted"/>
<evidence type="ECO:0000256" key="3">
    <source>
        <dbReference type="ARBA" id="ARBA00022692"/>
    </source>
</evidence>